<feature type="region of interest" description="Disordered" evidence="2">
    <location>
        <begin position="721"/>
        <end position="741"/>
    </location>
</feature>
<keyword evidence="1" id="KW-0175">Coiled coil</keyword>
<sequence length="1549" mass="173142">MSTDQNVLIPIKLDAFILNDRVCDGGPLKAKIAPITQPNYTFLRLDNSYLQPDITYNVDLHSVSGAEVNSRITDLGTGKPRENRRGVYLHWTIPRIYRSGTADAEQENAASEGLPNFPEAPARWLVVRHIDDMAKVEPADARSALQPVTAWVVESDRCRTIDGPRDHRGNLVDSTNILPNGTDLQVDAAPFVDANAQNSEGKVIEKQAEIFIGEKILASEWEETASDKAKGPKDRIELRLMSSSNELFPDFQPQCSNVFSIVDNFEYRQDPTTGAPLYATAVQASYSVIGWNWRSSVDIMNKKNRQGRFNQLNLKIKGFQEEADPMAKYPKQIADWFGTGNTVTRSVCHGAMYGVSWDLNSAPKNILADRFAKVLAEAQPVSIGTTPMDAIMAYAGAHEGIKGQERGRIEAALKRLETILLSRDDGVEAHMQATDMLYNWNYSRFDGGDCFFAAASGDQTKAEPGKEKKKEPLKLSPEKQATLSELNRLSRLRDAAKRRIKEQEWNAFSLWWLAVTQAKTNTEIQAEVEKISKNIPVLRACRDDSQKRMDELLSGLKPSDALPPTPPNKDEVKDFEPGVLDPYQQQRDPTLLVGGITPGWEIDYLLALLVRLDCQVIQPTHGDDAPWQTFFDGFVDKKLPIFMRETVKALLREFVAMKSRRGDKDDGHPKQPSKLQEQGLMNAADFKPFGEDWHLYINSEPPRPALAAEIPLYHDRLGRSYDDVGANNKGEDEDEDQPPPPGVWRDLWNDTQPWFPLFLEWEVEYFHIKHNDWELKETRWWEHEGVKLHYNIREGHDLATDYKESPDRRPFAGRALILPQPSFTLENKVIQLLTDTLPSELDKILGKEERKYLVKNLNKLQFLSSPLSGFNSHLQTVDQGNHVKPGLRNPDDGSLKFLKEAYRKDAGFDETNIKLMGLETDVTPYGAMKKPILGEDKNGPSSFKPVTHGQFKLTKVNIVDKFGQVINLLDPRPLPYKPKEKDIPRAWPCLSDWYAPGAKAPDPTDPKHLVPNTVEEAPLSEDGKHKPHCEFAQVPPQINQPARLNAAWVVPNEPLKLPPKSGILEEDPIPSSPPPFWRAASEWDSPIWGWVVVNYANYGLQFFLPSGAFYREVRAGGPSGAMESPDWLPFTQPDDPNKHGKDQDGGPMAKQLARLVKTIAGNSGYLKSFIAMINAATTSTGTSAPSAYAEFKSALIGKPLALVNMGFSLELSGPAQTSQLMKDPKPEKALYKDVVTKEAPGPGCEKNDEYDKEYYRFPIKLGDAERGFDGMVCYFKPKEADKLEIGDALDLSTMFTHFGPNNPYFKGELGKVTPRPQTYMAGSGHMDDPYKYITTIGGDNYPKLPPYYIDPLVADSKISTSLGDQDYEDLTNGQLAVFGAIVDPFSPVHGYMGVMPVKELKLPDWTWQGPIDQISAFFHAGPVLVTWDVPKFDEKNQLTQGKLIPKIVDKKKGEHGVALPGGSLGQWTWLQPYMEDPEASKPPPPPPEQDNPSLRGGGDVEPPPVKEPEPLERFMPVGVDLVDDMAHLERGPYTALEGYLQMASGAVQD</sequence>
<evidence type="ECO:0000256" key="2">
    <source>
        <dbReference type="SAM" id="MobiDB-lite"/>
    </source>
</evidence>
<keyword evidence="4" id="KW-1185">Reference proteome</keyword>
<feature type="region of interest" description="Disordered" evidence="2">
    <location>
        <begin position="555"/>
        <end position="576"/>
    </location>
</feature>
<feature type="compositionally biased region" description="Basic and acidic residues" evidence="2">
    <location>
        <begin position="460"/>
        <end position="477"/>
    </location>
</feature>
<dbReference type="Proteomes" id="UP000766486">
    <property type="component" value="Unassembled WGS sequence"/>
</dbReference>
<reference evidence="3 4" key="1">
    <citation type="submission" date="2019-06" db="EMBL/GenBank/DDBJ databases">
        <authorList>
            <person name="Broberg M."/>
        </authorList>
    </citation>
    <scope>NUCLEOTIDE SEQUENCE [LARGE SCALE GENOMIC DNA]</scope>
</reference>
<gene>
    <name evidence="3" type="ORF">CLO192961_LOCUS172228</name>
</gene>
<evidence type="ECO:0000256" key="1">
    <source>
        <dbReference type="SAM" id="Coils"/>
    </source>
</evidence>
<feature type="region of interest" description="Disordered" evidence="2">
    <location>
        <begin position="1474"/>
        <end position="1516"/>
    </location>
</feature>
<accession>A0ABY6U4S2</accession>
<organism evidence="3 4">
    <name type="scientific">Bionectria ochroleuca</name>
    <name type="common">Gliocladium roseum</name>
    <dbReference type="NCBI Taxonomy" id="29856"/>
    <lineage>
        <taxon>Eukaryota</taxon>
        <taxon>Fungi</taxon>
        <taxon>Dikarya</taxon>
        <taxon>Ascomycota</taxon>
        <taxon>Pezizomycotina</taxon>
        <taxon>Sordariomycetes</taxon>
        <taxon>Hypocreomycetidae</taxon>
        <taxon>Hypocreales</taxon>
        <taxon>Bionectriaceae</taxon>
        <taxon>Clonostachys</taxon>
    </lineage>
</organism>
<feature type="coiled-coil region" evidence="1">
    <location>
        <begin position="479"/>
        <end position="506"/>
    </location>
</feature>
<name>A0ABY6U4S2_BIOOC</name>
<evidence type="ECO:0000313" key="3">
    <source>
        <dbReference type="EMBL" id="VUC25607.1"/>
    </source>
</evidence>
<proteinExistence type="predicted"/>
<dbReference type="EMBL" id="CABFNS010000737">
    <property type="protein sequence ID" value="VUC25607.1"/>
    <property type="molecule type" value="Genomic_DNA"/>
</dbReference>
<feature type="compositionally biased region" description="Pro residues" evidence="2">
    <location>
        <begin position="1480"/>
        <end position="1489"/>
    </location>
</feature>
<evidence type="ECO:0000313" key="4">
    <source>
        <dbReference type="Proteomes" id="UP000766486"/>
    </source>
</evidence>
<protein>
    <submittedName>
        <fullName evidence="3">Uncharacterized protein</fullName>
    </submittedName>
</protein>
<comment type="caution">
    <text evidence="3">The sequence shown here is derived from an EMBL/GenBank/DDBJ whole genome shotgun (WGS) entry which is preliminary data.</text>
</comment>
<feature type="region of interest" description="Disordered" evidence="2">
    <location>
        <begin position="458"/>
        <end position="477"/>
    </location>
</feature>